<evidence type="ECO:0000313" key="2">
    <source>
        <dbReference type="EMBL" id="MEX0430579.1"/>
    </source>
</evidence>
<dbReference type="Gene3D" id="3.40.50.2020">
    <property type="match status" value="1"/>
</dbReference>
<keyword evidence="2" id="KW-0808">Transferase</keyword>
<dbReference type="SUPFAM" id="SSF53271">
    <property type="entry name" value="PRTase-like"/>
    <property type="match status" value="1"/>
</dbReference>
<dbReference type="RefSeq" id="WP_367983369.1">
    <property type="nucleotide sequence ID" value="NZ_JBAKFF010000001.1"/>
</dbReference>
<keyword evidence="2" id="KW-0328">Glycosyltransferase</keyword>
<dbReference type="Pfam" id="PF00156">
    <property type="entry name" value="Pribosyltran"/>
    <property type="match status" value="1"/>
</dbReference>
<sequence length="207" mass="22052">MAAVHYRNRIEAANRLADILSDQSWTDPVVLGIPRGGVPMADIVARRLGAALDVVLVHKIRAPGNPEYAIGSVDETGQVTLSDGVDASVDDDAVHQEIEEEKAVLIARRRRYGKPRQRLSSRDVIVVDDGAATGATVVAAVNAVRRDQAASVTIALGVAAPEVIRQLKEVADGVICPSQPAGFMAVSQAFGEFPQVSDEEVERILPD</sequence>
<evidence type="ECO:0000259" key="1">
    <source>
        <dbReference type="Pfam" id="PF00156"/>
    </source>
</evidence>
<dbReference type="InterPro" id="IPR029057">
    <property type="entry name" value="PRTase-like"/>
</dbReference>
<gene>
    <name evidence="2" type="ORF">V6X30_04060</name>
</gene>
<accession>A0ABV3T7C8</accession>
<protein>
    <submittedName>
        <fullName evidence="2">Phosphoribosyltransferase family protein</fullName>
    </submittedName>
</protein>
<dbReference type="CDD" id="cd06223">
    <property type="entry name" value="PRTases_typeI"/>
    <property type="match status" value="1"/>
</dbReference>
<dbReference type="InterPro" id="IPR000836">
    <property type="entry name" value="PRTase_dom"/>
</dbReference>
<dbReference type="EMBL" id="JBAKFF010000001">
    <property type="protein sequence ID" value="MEX0430579.1"/>
    <property type="molecule type" value="Genomic_DNA"/>
</dbReference>
<keyword evidence="3" id="KW-1185">Reference proteome</keyword>
<organism evidence="2 3">
    <name type="scientific">Spiribacter insolitus</name>
    <dbReference type="NCBI Taxonomy" id="3122417"/>
    <lineage>
        <taxon>Bacteria</taxon>
        <taxon>Pseudomonadati</taxon>
        <taxon>Pseudomonadota</taxon>
        <taxon>Gammaproteobacteria</taxon>
        <taxon>Chromatiales</taxon>
        <taxon>Ectothiorhodospiraceae</taxon>
        <taxon>Spiribacter</taxon>
    </lineage>
</organism>
<feature type="domain" description="Phosphoribosyltransferase" evidence="1">
    <location>
        <begin position="8"/>
        <end position="162"/>
    </location>
</feature>
<proteinExistence type="predicted"/>
<comment type="caution">
    <text evidence="2">The sequence shown here is derived from an EMBL/GenBank/DDBJ whole genome shotgun (WGS) entry which is preliminary data.</text>
</comment>
<dbReference type="Gene3D" id="3.30.1310.20">
    <property type="entry name" value="PRTase-like"/>
    <property type="match status" value="1"/>
</dbReference>
<reference evidence="2 3" key="1">
    <citation type="submission" date="2024-02" db="EMBL/GenBank/DDBJ databases">
        <title>New especies of Spiribacter isolated from saline water.</title>
        <authorList>
            <person name="Leon M.J."/>
            <person name="De La Haba R."/>
            <person name="Sanchez-Porro C."/>
            <person name="Ventosa A."/>
        </authorList>
    </citation>
    <scope>NUCLEOTIDE SEQUENCE [LARGE SCALE GENOMIC DNA]</scope>
    <source>
        <strain evidence="3">ag22IC4-189</strain>
    </source>
</reference>
<name>A0ABV3T7C8_9GAMM</name>
<dbReference type="Proteomes" id="UP001556637">
    <property type="component" value="Unassembled WGS sequence"/>
</dbReference>
<dbReference type="GO" id="GO:0016757">
    <property type="term" value="F:glycosyltransferase activity"/>
    <property type="evidence" value="ECO:0007669"/>
    <property type="project" value="UniProtKB-KW"/>
</dbReference>
<evidence type="ECO:0000313" key="3">
    <source>
        <dbReference type="Proteomes" id="UP001556637"/>
    </source>
</evidence>